<dbReference type="Proteomes" id="UP000199515">
    <property type="component" value="Unassembled WGS sequence"/>
</dbReference>
<reference evidence="1 2" key="1">
    <citation type="submission" date="2016-10" db="EMBL/GenBank/DDBJ databases">
        <authorList>
            <person name="de Groot N.N."/>
        </authorList>
    </citation>
    <scope>NUCLEOTIDE SEQUENCE [LARGE SCALE GENOMIC DNA]</scope>
    <source>
        <strain evidence="1 2">CPCC 202699</strain>
    </source>
</reference>
<accession>A0A1H3PDS6</accession>
<evidence type="ECO:0000313" key="2">
    <source>
        <dbReference type="Proteomes" id="UP000199515"/>
    </source>
</evidence>
<proteinExistence type="predicted"/>
<sequence>MEARPLLDAGEYALHVEGDLTAARSWFSRAYALADEAGDGRLMAAAALGLGGLWVHEHRPVEAAAKVESCQRAALAVAGHRPEALRLRIRLAAESDYRAGRHRTILPLLEQARHGPDPVAYAEALSLAHNCLLGPDQARARLGLAEELMRAGARTDRPSDALMGLLWRTIDLFLLGDPHAERSFSEVSGSTAARRNTAVWFAVAGMRVMLGIRTGRLDEAERLAYECAEYGKAAGNADEVGWLGAQLAAIRWYQGRIAELAGPLTELANSPKLSETDNGFLPTLAVAAATAGDLRTARGALARFRGDDFAAQPRSSSWLIGMNGVAEAAFLLGDSEIAARVYELLAPYAWLPVMGGRAIVCVGSAHQALGVAAVTFGDTGRAIGHFRAALDQNAALGHWPASVLSRFRLGRALMAKGEVAEARTELAVAAHEAEAFGMVLPGEPAARATCVRSGRSWRVELAGQSAEVDDSVGIRYLATLIANPDVEIAAVELAGRPDHAAGQEVLDEVALRQYRRRLEELRGDIEEADSAGDFERASRSRAELEWLANELRASTGLAGRARRFAGEPERARIAVGKAIRRALDRVAAVNPALGTLVRDAVHTGMRCCYRPAADLTGAALSADHRESVSR</sequence>
<gene>
    <name evidence="1" type="ORF">SAMN05421504_108153</name>
</gene>
<keyword evidence="2" id="KW-1185">Reference proteome</keyword>
<name>A0A1H3PDS6_9PSEU</name>
<evidence type="ECO:0000313" key="1">
    <source>
        <dbReference type="EMBL" id="SDY98965.1"/>
    </source>
</evidence>
<dbReference type="AlphaFoldDB" id="A0A1H3PDS6"/>
<dbReference type="EMBL" id="FNON01000008">
    <property type="protein sequence ID" value="SDY98965.1"/>
    <property type="molecule type" value="Genomic_DNA"/>
</dbReference>
<dbReference type="SUPFAM" id="SSF48452">
    <property type="entry name" value="TPR-like"/>
    <property type="match status" value="1"/>
</dbReference>
<protein>
    <recommendedName>
        <fullName evidence="3">Tetratricopeptide repeat-containing protein</fullName>
    </recommendedName>
</protein>
<organism evidence="1 2">
    <name type="scientific">Amycolatopsis xylanica</name>
    <dbReference type="NCBI Taxonomy" id="589385"/>
    <lineage>
        <taxon>Bacteria</taxon>
        <taxon>Bacillati</taxon>
        <taxon>Actinomycetota</taxon>
        <taxon>Actinomycetes</taxon>
        <taxon>Pseudonocardiales</taxon>
        <taxon>Pseudonocardiaceae</taxon>
        <taxon>Amycolatopsis</taxon>
    </lineage>
</organism>
<dbReference type="RefSeq" id="WP_218134925.1">
    <property type="nucleotide sequence ID" value="NZ_FNON01000008.1"/>
</dbReference>
<dbReference type="InterPro" id="IPR011990">
    <property type="entry name" value="TPR-like_helical_dom_sf"/>
</dbReference>
<evidence type="ECO:0008006" key="3">
    <source>
        <dbReference type="Google" id="ProtNLM"/>
    </source>
</evidence>
<dbReference type="STRING" id="589385.SAMN05421504_108153"/>